<proteinExistence type="predicted"/>
<comment type="caution">
    <text evidence="2">The sequence shown here is derived from an EMBL/GenBank/DDBJ whole genome shotgun (WGS) entry which is preliminary data.</text>
</comment>
<organism evidence="2 3">
    <name type="scientific">Colletotrichum simmondsii</name>
    <dbReference type="NCBI Taxonomy" id="703756"/>
    <lineage>
        <taxon>Eukaryota</taxon>
        <taxon>Fungi</taxon>
        <taxon>Dikarya</taxon>
        <taxon>Ascomycota</taxon>
        <taxon>Pezizomycotina</taxon>
        <taxon>Sordariomycetes</taxon>
        <taxon>Hypocreomycetidae</taxon>
        <taxon>Glomerellales</taxon>
        <taxon>Glomerellaceae</taxon>
        <taxon>Colletotrichum</taxon>
        <taxon>Colletotrichum acutatum species complex</taxon>
    </lineage>
</organism>
<feature type="region of interest" description="Disordered" evidence="1">
    <location>
        <begin position="28"/>
        <end position="61"/>
    </location>
</feature>
<dbReference type="Proteomes" id="UP000070328">
    <property type="component" value="Unassembled WGS sequence"/>
</dbReference>
<dbReference type="AlphaFoldDB" id="A0A135TA91"/>
<reference evidence="2 3" key="1">
    <citation type="submission" date="2014-02" db="EMBL/GenBank/DDBJ databases">
        <title>The genome sequence of Colletotrichum simmondsii CBS122122.</title>
        <authorList>
            <person name="Baroncelli R."/>
            <person name="Thon M.R."/>
        </authorList>
    </citation>
    <scope>NUCLEOTIDE SEQUENCE [LARGE SCALE GENOMIC DNA]</scope>
    <source>
        <strain evidence="2 3">CBS122122</strain>
    </source>
</reference>
<name>A0A135TA91_9PEZI</name>
<evidence type="ECO:0000313" key="2">
    <source>
        <dbReference type="EMBL" id="KXH45070.1"/>
    </source>
</evidence>
<gene>
    <name evidence="2" type="ORF">CSIM01_01199</name>
</gene>
<evidence type="ECO:0000256" key="1">
    <source>
        <dbReference type="SAM" id="MobiDB-lite"/>
    </source>
</evidence>
<accession>A0A135TA91</accession>
<keyword evidence="3" id="KW-1185">Reference proteome</keyword>
<protein>
    <submittedName>
        <fullName evidence="2">Uncharacterized protein</fullName>
    </submittedName>
</protein>
<dbReference type="EMBL" id="JFBX01000230">
    <property type="protein sequence ID" value="KXH45070.1"/>
    <property type="molecule type" value="Genomic_DNA"/>
</dbReference>
<sequence>MDQDPLRALATKRCCALPSSGAQKQISTIASTSGLPPLPQTPTKLPKCPRRADPPSLDVHYNDSSIEPLAKEKLGQLGQRKGLLLSTRIIVRGQPSSKPLRSLDKSVTTFTQPCSSIHQKQRIIVGFLDNRVCCWADWNTEHKAEPGCDDYA</sequence>
<evidence type="ECO:0000313" key="3">
    <source>
        <dbReference type="Proteomes" id="UP000070328"/>
    </source>
</evidence>